<accession>A0ABM8BFK0</accession>
<gene>
    <name evidence="1" type="ORF">KIM322_02900</name>
</gene>
<dbReference type="RefSeq" id="WP_317637749.1">
    <property type="nucleotide sequence ID" value="NZ_AP026803.1"/>
</dbReference>
<proteinExistence type="predicted"/>
<dbReference type="EMBL" id="AP026803">
    <property type="protein sequence ID" value="BDR60029.1"/>
    <property type="molecule type" value="Genomic_DNA"/>
</dbReference>
<sequence length="122" mass="14366">MAYQEITLTINNQGIHETKIFQGIKIYSHCQKSANNQTKISQRIYQTPKHNYVYYQRTDVNWNYWSDPHKYDSAFAPEDIDNQIIFKVVPQLAQLQTYLSTALIQKLQQKVDQGTLIEKLDI</sequence>
<protein>
    <recommendedName>
        <fullName evidence="3">EXLDI protein</fullName>
    </recommendedName>
</protein>
<name>A0ABM8BFK0_9LACO</name>
<organism evidence="1 2">
    <name type="scientific">Lactobacillus xylocopicola</name>
    <dbReference type="NCBI Taxonomy" id="2976676"/>
    <lineage>
        <taxon>Bacteria</taxon>
        <taxon>Bacillati</taxon>
        <taxon>Bacillota</taxon>
        <taxon>Bacilli</taxon>
        <taxon>Lactobacillales</taxon>
        <taxon>Lactobacillaceae</taxon>
        <taxon>Lactobacillus</taxon>
    </lineage>
</organism>
<reference evidence="1 2" key="1">
    <citation type="journal article" date="2023" name="Microbiol. Spectr.">
        <title>Symbiosis of Carpenter Bees with Uncharacterized Lactic Acid Bacteria Showing NAD Auxotrophy.</title>
        <authorList>
            <person name="Kawasaki S."/>
            <person name="Ozawa K."/>
            <person name="Mori T."/>
            <person name="Yamamoto A."/>
            <person name="Ito M."/>
            <person name="Ohkuma M."/>
            <person name="Sakamoto M."/>
            <person name="Matsutani M."/>
        </authorList>
    </citation>
    <scope>NUCLEOTIDE SEQUENCE [LARGE SCALE GENOMIC DNA]</scope>
    <source>
        <strain evidence="1 2">Kim32-2</strain>
    </source>
</reference>
<evidence type="ECO:0008006" key="3">
    <source>
        <dbReference type="Google" id="ProtNLM"/>
    </source>
</evidence>
<evidence type="ECO:0000313" key="1">
    <source>
        <dbReference type="EMBL" id="BDR60029.1"/>
    </source>
</evidence>
<dbReference type="InterPro" id="IPR027580">
    <property type="entry name" value="EXLDI"/>
</dbReference>
<keyword evidence="2" id="KW-1185">Reference proteome</keyword>
<dbReference type="Proteomes" id="UP001321741">
    <property type="component" value="Chromosome"/>
</dbReference>
<evidence type="ECO:0000313" key="2">
    <source>
        <dbReference type="Proteomes" id="UP001321741"/>
    </source>
</evidence>
<dbReference type="NCBIfam" id="TIGR04342">
    <property type="entry name" value="EXLDI"/>
    <property type="match status" value="1"/>
</dbReference>